<dbReference type="GO" id="GO:0035361">
    <property type="term" value="C:Cul8-RING ubiquitin ligase complex"/>
    <property type="evidence" value="ECO:0007669"/>
    <property type="project" value="TreeGrafter"/>
</dbReference>
<sequence>MSDGRSDNKLFSPVKYYLPETFSQERRLQLRQALDTNGGRNTSINSCTHIITNSARFQGWQNVTKTVKVVSVLPGDLVAMEAGIKALGGQWRHGLTRDVTHLFATSPDSDKYAAAVKHRESTLLKILLPHWFDDVVRFGCRNLLTGPYEWPNPKALEKQPSEEAMKAERGLWRSSSEKRNYFKTVEWKTGDDPMLPIPDDRQHEDIWSGRQVLLSHDLELSDQQRIVVEDAIKNTRGVIMACSSTGSERDEEEHKLVSKCDVFVSQWRSGSAFFRAVEDGKIVGTLNWIFFVISTGTLTSPMDRFLHFPTRKTPLAEDFSKQVITITNFTGETRDYLKRLILSMGAKFTPNMGPINTLIVAAHLGGQKAARALSWSLPLVNQLWLEDCFAQWKYISPSIHKYIDFPPNVDFARMLGERGTLDSMEDLEKEEEDDILARSKPASVRSASERKPLGTESSIKEVQALLSAQSRKLSDPRVVSASVSPSKAKPDNESLKRKASTFDKVANKVREEEDEPAPPPKKRVKADKVTFDDVAAKKPIGSKRKNVVTPVEKPTKASSSTLNDVPAPKVDSVTHTSPKAGHGDQKLNKSGQPLELAPILAAPGPRTSSNTTRRTKQAQPDEGESEVESKGDTDVEMLPPSTSKGKGKAANTSKSKKLDKGKDKDKDIGTPAVKEKGKSSSVSSKKSKKSEETNEDVEMPPPKARNKVIKPKEPKQMRSKFQVVWGCLPEYLISVQSSSARKSVTTVRIATTQVILSDAVNKASSTTNVPAKPDHWEQNLEKLGVKLTQKTSECTHLIAKGFVRTEKLMCALAAGAYIVSEKWATDSIAADKLLPEEKYLIKDKDGEAKWGVKLIDAMDRAKELDGKLFENHIFYVTPKTAVDTKLLKTIVTAQGGKLNVQNPTIRILKGSENKFVISCPEDISIWRSLASDYPIYSHELLLNSTLAQRIDWDNPAYRIAGPA</sequence>
<proteinExistence type="predicted"/>
<organism evidence="3 4">
    <name type="scientific">Mycena citricolor</name>
    <dbReference type="NCBI Taxonomy" id="2018698"/>
    <lineage>
        <taxon>Eukaryota</taxon>
        <taxon>Fungi</taxon>
        <taxon>Dikarya</taxon>
        <taxon>Basidiomycota</taxon>
        <taxon>Agaricomycotina</taxon>
        <taxon>Agaricomycetes</taxon>
        <taxon>Agaricomycetidae</taxon>
        <taxon>Agaricales</taxon>
        <taxon>Marasmiineae</taxon>
        <taxon>Mycenaceae</taxon>
        <taxon>Mycena</taxon>
    </lineage>
</organism>
<feature type="compositionally biased region" description="Basic and acidic residues" evidence="1">
    <location>
        <begin position="526"/>
        <end position="536"/>
    </location>
</feature>
<feature type="compositionally biased region" description="Basic and acidic residues" evidence="1">
    <location>
        <begin position="656"/>
        <end position="678"/>
    </location>
</feature>
<dbReference type="Proteomes" id="UP001295794">
    <property type="component" value="Unassembled WGS sequence"/>
</dbReference>
<keyword evidence="4" id="KW-1185">Reference proteome</keyword>
<dbReference type="PANTHER" id="PTHR47667:SF1">
    <property type="entry name" value="REGULATOR OF TY1 TRANSPOSITION PROTEIN 107"/>
    <property type="match status" value="1"/>
</dbReference>
<gene>
    <name evidence="3" type="ORF">MYCIT1_LOCUS32797</name>
</gene>
<dbReference type="GO" id="GO:0005634">
    <property type="term" value="C:nucleus"/>
    <property type="evidence" value="ECO:0007669"/>
    <property type="project" value="TreeGrafter"/>
</dbReference>
<dbReference type="Pfam" id="PF12738">
    <property type="entry name" value="PTCB-BRCT"/>
    <property type="match status" value="2"/>
</dbReference>
<feature type="compositionally biased region" description="Low complexity" evidence="1">
    <location>
        <begin position="478"/>
        <end position="487"/>
    </location>
</feature>
<evidence type="ECO:0000259" key="2">
    <source>
        <dbReference type="PROSITE" id="PS50172"/>
    </source>
</evidence>
<feature type="region of interest" description="Disordered" evidence="1">
    <location>
        <begin position="474"/>
        <end position="707"/>
    </location>
</feature>
<dbReference type="AlphaFoldDB" id="A0AAD2HTI2"/>
<name>A0AAD2HTI2_9AGAR</name>
<evidence type="ECO:0000313" key="3">
    <source>
        <dbReference type="EMBL" id="CAK5281580.1"/>
    </source>
</evidence>
<dbReference type="Pfam" id="PF16770">
    <property type="entry name" value="RTT107_BRCT_5"/>
    <property type="match status" value="1"/>
</dbReference>
<feature type="domain" description="BRCT" evidence="2">
    <location>
        <begin position="314"/>
        <end position="402"/>
    </location>
</feature>
<accession>A0AAD2HTI2</accession>
<dbReference type="InterPro" id="IPR053036">
    <property type="entry name" value="CellCycle_DNARepair_Reg"/>
</dbReference>
<feature type="domain" description="BRCT" evidence="2">
    <location>
        <begin position="780"/>
        <end position="841"/>
    </location>
</feature>
<feature type="compositionally biased region" description="Acidic residues" evidence="1">
    <location>
        <begin position="423"/>
        <end position="434"/>
    </location>
</feature>
<dbReference type="PANTHER" id="PTHR47667">
    <property type="entry name" value="REGULATOR OF TY1 TRANSPOSITION PROTEIN 107"/>
    <property type="match status" value="1"/>
</dbReference>
<dbReference type="PROSITE" id="PS50172">
    <property type="entry name" value="BRCT"/>
    <property type="match status" value="3"/>
</dbReference>
<dbReference type="SUPFAM" id="SSF52113">
    <property type="entry name" value="BRCT domain"/>
    <property type="match status" value="3"/>
</dbReference>
<dbReference type="SMART" id="SM00292">
    <property type="entry name" value="BRCT"/>
    <property type="match status" value="5"/>
</dbReference>
<dbReference type="InterPro" id="IPR036420">
    <property type="entry name" value="BRCT_dom_sf"/>
</dbReference>
<evidence type="ECO:0000256" key="1">
    <source>
        <dbReference type="SAM" id="MobiDB-lite"/>
    </source>
</evidence>
<dbReference type="Pfam" id="PF16589">
    <property type="entry name" value="BRCT_2"/>
    <property type="match status" value="1"/>
</dbReference>
<dbReference type="InterPro" id="IPR001357">
    <property type="entry name" value="BRCT_dom"/>
</dbReference>
<dbReference type="Gene3D" id="3.40.50.10190">
    <property type="entry name" value="BRCT domain"/>
    <property type="match status" value="4"/>
</dbReference>
<reference evidence="3" key="1">
    <citation type="submission" date="2023-11" db="EMBL/GenBank/DDBJ databases">
        <authorList>
            <person name="De Vega J J."/>
            <person name="De Vega J J."/>
        </authorList>
    </citation>
    <scope>NUCLEOTIDE SEQUENCE</scope>
</reference>
<evidence type="ECO:0000313" key="4">
    <source>
        <dbReference type="Proteomes" id="UP001295794"/>
    </source>
</evidence>
<feature type="domain" description="BRCT" evidence="2">
    <location>
        <begin position="6"/>
        <end position="91"/>
    </location>
</feature>
<dbReference type="CDD" id="cd18432">
    <property type="entry name" value="BRCT_PAXIP1_rpt6_like"/>
    <property type="match status" value="1"/>
</dbReference>
<dbReference type="GO" id="GO:0006302">
    <property type="term" value="P:double-strand break repair"/>
    <property type="evidence" value="ECO:0007669"/>
    <property type="project" value="TreeGrafter"/>
</dbReference>
<dbReference type="CDD" id="cd17743">
    <property type="entry name" value="BRCT_BRC1_like_rpt5"/>
    <property type="match status" value="1"/>
</dbReference>
<dbReference type="GO" id="GO:1990683">
    <property type="term" value="P:DNA double-strand break attachment to nuclear envelope"/>
    <property type="evidence" value="ECO:0007669"/>
    <property type="project" value="TreeGrafter"/>
</dbReference>
<feature type="region of interest" description="Disordered" evidence="1">
    <location>
        <begin position="423"/>
        <end position="456"/>
    </location>
</feature>
<protein>
    <recommendedName>
        <fullName evidence="2">BRCT domain-containing protein</fullName>
    </recommendedName>
</protein>
<comment type="caution">
    <text evidence="3">The sequence shown here is derived from an EMBL/GenBank/DDBJ whole genome shotgun (WGS) entry which is preliminary data.</text>
</comment>
<dbReference type="EMBL" id="CAVNYO010000444">
    <property type="protein sequence ID" value="CAK5281580.1"/>
    <property type="molecule type" value="Genomic_DNA"/>
</dbReference>